<evidence type="ECO:0000313" key="2">
    <source>
        <dbReference type="EMBL" id="KAA1110391.1"/>
    </source>
</evidence>
<dbReference type="OrthoDB" id="10345318at2759"/>
<keyword evidence="4" id="KW-1185">Reference proteome</keyword>
<accession>A0A5B0SBL7</accession>
<evidence type="ECO:0000256" key="1">
    <source>
        <dbReference type="SAM" id="SignalP"/>
    </source>
</evidence>
<evidence type="ECO:0000313" key="3">
    <source>
        <dbReference type="EMBL" id="KAA1134895.1"/>
    </source>
</evidence>
<protein>
    <submittedName>
        <fullName evidence="3">Uncharacterized protein</fullName>
    </submittedName>
</protein>
<feature type="chain" id="PRO_5036138346" evidence="1">
    <location>
        <begin position="22"/>
        <end position="111"/>
    </location>
</feature>
<dbReference type="Proteomes" id="UP000325313">
    <property type="component" value="Unassembled WGS sequence"/>
</dbReference>
<keyword evidence="1" id="KW-0732">Signal</keyword>
<dbReference type="EMBL" id="VDEP01000044">
    <property type="protein sequence ID" value="KAA1134895.1"/>
    <property type="molecule type" value="Genomic_DNA"/>
</dbReference>
<organism evidence="3 5">
    <name type="scientific">Puccinia graminis f. sp. tritici</name>
    <dbReference type="NCBI Taxonomy" id="56615"/>
    <lineage>
        <taxon>Eukaryota</taxon>
        <taxon>Fungi</taxon>
        <taxon>Dikarya</taxon>
        <taxon>Basidiomycota</taxon>
        <taxon>Pucciniomycotina</taxon>
        <taxon>Pucciniomycetes</taxon>
        <taxon>Pucciniales</taxon>
        <taxon>Pucciniaceae</taxon>
        <taxon>Puccinia</taxon>
    </lineage>
</organism>
<feature type="signal peptide" evidence="1">
    <location>
        <begin position="1"/>
        <end position="21"/>
    </location>
</feature>
<dbReference type="EMBL" id="VSWC01000027">
    <property type="protein sequence ID" value="KAA1110391.1"/>
    <property type="molecule type" value="Genomic_DNA"/>
</dbReference>
<evidence type="ECO:0000313" key="5">
    <source>
        <dbReference type="Proteomes" id="UP000325313"/>
    </source>
</evidence>
<gene>
    <name evidence="2" type="ORF">PGT21_020199</name>
    <name evidence="3" type="ORF">PGTUg99_014079</name>
</gene>
<name>A0A5B0SBL7_PUCGR</name>
<proteinExistence type="predicted"/>
<evidence type="ECO:0000313" key="4">
    <source>
        <dbReference type="Proteomes" id="UP000324748"/>
    </source>
</evidence>
<reference evidence="4 5" key="1">
    <citation type="submission" date="2019-05" db="EMBL/GenBank/DDBJ databases">
        <title>Emergence of the Ug99 lineage of the wheat stem rust pathogen through somatic hybridization.</title>
        <authorList>
            <person name="Li F."/>
            <person name="Upadhyaya N.M."/>
            <person name="Sperschneider J."/>
            <person name="Matny O."/>
            <person name="Nguyen-Phuc H."/>
            <person name="Mago R."/>
            <person name="Raley C."/>
            <person name="Miller M.E."/>
            <person name="Silverstein K.A.T."/>
            <person name="Henningsen E."/>
            <person name="Hirsch C.D."/>
            <person name="Visser B."/>
            <person name="Pretorius Z.A."/>
            <person name="Steffenson B.J."/>
            <person name="Schwessinger B."/>
            <person name="Dodds P.N."/>
            <person name="Figueroa M."/>
        </authorList>
    </citation>
    <scope>NUCLEOTIDE SEQUENCE [LARGE SCALE GENOMIC DNA]</scope>
    <source>
        <strain evidence="2">21-0</strain>
        <strain evidence="3 5">Ug99</strain>
    </source>
</reference>
<sequence>MLLRKINVLVLLLSCLTSAHGYDPPLCPKCHKNNSSYLPRNYDKRPCNTVTKCNHHGDCLPCTEMVPYQVRYCFNCAGHQWEEVLTAWCPRNNYGMDQHINSICPQKPPSA</sequence>
<dbReference type="Proteomes" id="UP000324748">
    <property type="component" value="Unassembled WGS sequence"/>
</dbReference>
<comment type="caution">
    <text evidence="3">The sequence shown here is derived from an EMBL/GenBank/DDBJ whole genome shotgun (WGS) entry which is preliminary data.</text>
</comment>
<dbReference type="AlphaFoldDB" id="A0A5B0SBL7"/>